<reference evidence="16 17" key="1">
    <citation type="submission" date="2024-02" db="EMBL/GenBank/DDBJ databases">
        <title>Chromosome-scale genome assembly of the rough periwinkle Littorina saxatilis.</title>
        <authorList>
            <person name="De Jode A."/>
            <person name="Faria R."/>
            <person name="Formenti G."/>
            <person name="Sims Y."/>
            <person name="Smith T.P."/>
            <person name="Tracey A."/>
            <person name="Wood J.M.D."/>
            <person name="Zagrodzka Z.B."/>
            <person name="Johannesson K."/>
            <person name="Butlin R.K."/>
            <person name="Leder E.H."/>
        </authorList>
    </citation>
    <scope>NUCLEOTIDE SEQUENCE [LARGE SCALE GENOMIC DNA]</scope>
    <source>
        <strain evidence="16">Snail1</strain>
        <tissue evidence="16">Muscle</tissue>
    </source>
</reference>
<evidence type="ECO:0000256" key="13">
    <source>
        <dbReference type="SAM" id="MobiDB-lite"/>
    </source>
</evidence>
<dbReference type="PROSITE" id="PS51450">
    <property type="entry name" value="LRR"/>
    <property type="match status" value="3"/>
</dbReference>
<evidence type="ECO:0000256" key="11">
    <source>
        <dbReference type="ARBA" id="ARBA00023170"/>
    </source>
</evidence>
<feature type="compositionally biased region" description="Basic and acidic residues" evidence="13">
    <location>
        <begin position="14"/>
        <end position="33"/>
    </location>
</feature>
<keyword evidence="6" id="KW-0732">Signal</keyword>
<evidence type="ECO:0000256" key="2">
    <source>
        <dbReference type="ARBA" id="ARBA00009634"/>
    </source>
</evidence>
<evidence type="ECO:0000313" key="16">
    <source>
        <dbReference type="EMBL" id="KAK7114073.1"/>
    </source>
</evidence>
<evidence type="ECO:0000256" key="14">
    <source>
        <dbReference type="SAM" id="Phobius"/>
    </source>
</evidence>
<keyword evidence="7" id="KW-0677">Repeat</keyword>
<dbReference type="PRINTS" id="PR01537">
    <property type="entry name" value="INTRLKN1R1F"/>
</dbReference>
<keyword evidence="11" id="KW-0675">Receptor</keyword>
<protein>
    <recommendedName>
        <fullName evidence="15">TIR domain-containing protein</fullName>
    </recommendedName>
</protein>
<evidence type="ECO:0000256" key="12">
    <source>
        <dbReference type="ARBA" id="ARBA00023180"/>
    </source>
</evidence>
<dbReference type="GO" id="GO:0005886">
    <property type="term" value="C:plasma membrane"/>
    <property type="evidence" value="ECO:0007669"/>
    <property type="project" value="TreeGrafter"/>
</dbReference>
<dbReference type="InterPro" id="IPR000157">
    <property type="entry name" value="TIR_dom"/>
</dbReference>
<evidence type="ECO:0000256" key="10">
    <source>
        <dbReference type="ARBA" id="ARBA00023136"/>
    </source>
</evidence>
<name>A0AAN9BZA8_9CAEN</name>
<keyword evidence="12" id="KW-0325">Glycoprotein</keyword>
<feature type="domain" description="TIR" evidence="15">
    <location>
        <begin position="691"/>
        <end position="830"/>
    </location>
</feature>
<dbReference type="Gene3D" id="3.40.50.10140">
    <property type="entry name" value="Toll/interleukin-1 receptor homology (TIR) domain"/>
    <property type="match status" value="1"/>
</dbReference>
<dbReference type="PANTHER" id="PTHR24365">
    <property type="entry name" value="TOLL-LIKE RECEPTOR"/>
    <property type="match status" value="1"/>
</dbReference>
<comment type="subcellular location">
    <subcellularLocation>
        <location evidence="1">Membrane</location>
        <topology evidence="1">Single-pass type I membrane protein</topology>
    </subcellularLocation>
</comment>
<dbReference type="AlphaFoldDB" id="A0AAN9BZA8"/>
<dbReference type="InterPro" id="IPR001611">
    <property type="entry name" value="Leu-rich_rpt"/>
</dbReference>
<keyword evidence="4" id="KW-0433">Leucine-rich repeat</keyword>
<keyword evidence="3" id="KW-0399">Innate immunity</keyword>
<evidence type="ECO:0000256" key="8">
    <source>
        <dbReference type="ARBA" id="ARBA00022859"/>
    </source>
</evidence>
<evidence type="ECO:0000259" key="15">
    <source>
        <dbReference type="PROSITE" id="PS50104"/>
    </source>
</evidence>
<dbReference type="Pfam" id="PF01582">
    <property type="entry name" value="TIR"/>
    <property type="match status" value="1"/>
</dbReference>
<dbReference type="GO" id="GO:0002224">
    <property type="term" value="P:toll-like receptor signaling pathway"/>
    <property type="evidence" value="ECO:0007669"/>
    <property type="project" value="TreeGrafter"/>
</dbReference>
<evidence type="ECO:0000256" key="9">
    <source>
        <dbReference type="ARBA" id="ARBA00022989"/>
    </source>
</evidence>
<dbReference type="EMBL" id="JBAMIC010000001">
    <property type="protein sequence ID" value="KAK7114073.1"/>
    <property type="molecule type" value="Genomic_DNA"/>
</dbReference>
<evidence type="ECO:0000256" key="3">
    <source>
        <dbReference type="ARBA" id="ARBA00022588"/>
    </source>
</evidence>
<evidence type="ECO:0000256" key="1">
    <source>
        <dbReference type="ARBA" id="ARBA00004479"/>
    </source>
</evidence>
<dbReference type="PANTHER" id="PTHR24365:SF541">
    <property type="entry name" value="PROTEIN TOLL-RELATED"/>
    <property type="match status" value="1"/>
</dbReference>
<accession>A0AAN9BZA8</accession>
<dbReference type="SUPFAM" id="SSF52200">
    <property type="entry name" value="Toll/Interleukin receptor TIR domain"/>
    <property type="match status" value="1"/>
</dbReference>
<keyword evidence="17" id="KW-1185">Reference proteome</keyword>
<comment type="similarity">
    <text evidence="2">Belongs to the Toll-like receptor family.</text>
</comment>
<dbReference type="InterPro" id="IPR035897">
    <property type="entry name" value="Toll_tir_struct_dom_sf"/>
</dbReference>
<feature type="compositionally biased region" description="Polar residues" evidence="13">
    <location>
        <begin position="44"/>
        <end position="66"/>
    </location>
</feature>
<dbReference type="Pfam" id="PF13855">
    <property type="entry name" value="LRR_8"/>
    <property type="match status" value="1"/>
</dbReference>
<evidence type="ECO:0000256" key="7">
    <source>
        <dbReference type="ARBA" id="ARBA00022737"/>
    </source>
</evidence>
<dbReference type="SUPFAM" id="SSF52058">
    <property type="entry name" value="L domain-like"/>
    <property type="match status" value="2"/>
</dbReference>
<evidence type="ECO:0000313" key="17">
    <source>
        <dbReference type="Proteomes" id="UP001374579"/>
    </source>
</evidence>
<proteinExistence type="inferred from homology"/>
<organism evidence="16 17">
    <name type="scientific">Littorina saxatilis</name>
    <dbReference type="NCBI Taxonomy" id="31220"/>
    <lineage>
        <taxon>Eukaryota</taxon>
        <taxon>Metazoa</taxon>
        <taxon>Spiralia</taxon>
        <taxon>Lophotrochozoa</taxon>
        <taxon>Mollusca</taxon>
        <taxon>Gastropoda</taxon>
        <taxon>Caenogastropoda</taxon>
        <taxon>Littorinimorpha</taxon>
        <taxon>Littorinoidea</taxon>
        <taxon>Littorinidae</taxon>
        <taxon>Littorina</taxon>
    </lineage>
</organism>
<keyword evidence="8" id="KW-0391">Immunity</keyword>
<dbReference type="InterPro" id="IPR026906">
    <property type="entry name" value="LRR_5"/>
</dbReference>
<evidence type="ECO:0000256" key="4">
    <source>
        <dbReference type="ARBA" id="ARBA00022614"/>
    </source>
</evidence>
<keyword evidence="10 14" id="KW-0472">Membrane</keyword>
<dbReference type="PROSITE" id="PS50104">
    <property type="entry name" value="TIR"/>
    <property type="match status" value="1"/>
</dbReference>
<keyword evidence="9 14" id="KW-1133">Transmembrane helix</keyword>
<feature type="region of interest" description="Disordered" evidence="13">
    <location>
        <begin position="14"/>
        <end position="68"/>
    </location>
</feature>
<dbReference type="Proteomes" id="UP001374579">
    <property type="component" value="Unassembled WGS sequence"/>
</dbReference>
<comment type="caution">
    <text evidence="16">The sequence shown here is derived from an EMBL/GenBank/DDBJ whole genome shotgun (WGS) entry which is preliminary data.</text>
</comment>
<evidence type="ECO:0000256" key="5">
    <source>
        <dbReference type="ARBA" id="ARBA00022692"/>
    </source>
</evidence>
<dbReference type="GO" id="GO:0045087">
    <property type="term" value="P:innate immune response"/>
    <property type="evidence" value="ECO:0007669"/>
    <property type="project" value="UniProtKB-KW"/>
</dbReference>
<dbReference type="GO" id="GO:0038023">
    <property type="term" value="F:signaling receptor activity"/>
    <property type="evidence" value="ECO:0007669"/>
    <property type="project" value="TreeGrafter"/>
</dbReference>
<sequence length="835" mass="96381">MGVCLFLSVKDTSGRNEFSERHTGRYTKKEKPIPETSIAYEPEGSNSNELRGSTASNSVSPGSPKTANCVETLDVTEPSSRGVRVLPRTRRSKARDRHIIPDDQQDWTEEPRDNLSSNYSAHWCSVHVNSSWPDMDNICDVELLHCPRENCTDDDNTDNLTPEPVRRAFCDEGRFCCCCQASGFSDIVANCSGHNGNLTYIPSVWDNVTFLDLSLNKLKAIDYYFFENITSIRKVNLSYNRLESIDPKAFLRVNLTCLMMSNNFNVDISNLTTSVFSMGSLEELDLSNAYAVKLPKNIFQNSPGLKRLYLQSVHLRVWNTNMFQSLEDLKILGLSGNDMRYIYINTSRTFKNLSVLDLEDNDLWGFPRSCGNSDEQIFPELQLLNLARNNIKTLPKNVCFPKLRKLIIDHNPVVKLSSNTFSSDNYQQLTCLSMEHLELEYIQHFAFNNTSLRFLSFMYNYVDFVVEHVNETSFQGLPNLGFLQLEQNYINNERFIQLFGHLTTLEHLFIGNTYFDEITTDTFANFPNLKNLTLHRNSFWKIPEGVFDGLQRLTHLDLSNCRITTVSEETFSRGLRVRLRHLDLSGNYFRCDCDLLWFRAWLGRDADVFSGSWAHYQCRNFRSTDVAKFQMNEQVCLLSREAIVITMVVMVLLMMKLTLTAVVFRYRWHIRLLLYEVFRGTGHNPRQGYHFRYDLFVSYAEEDVSWLRRHLIPELEGRQGVKLCVHQRDFTPGQNIVDNIYQSVQDSRKVLMVFSKHFARSQWCQFELALCLSHVIDNGDALLVACVDDVTSSTELTPTMMAVLNTTTYIQWAEEEDVKASFWARMRIVLNDAVP</sequence>
<dbReference type="SMART" id="SM00255">
    <property type="entry name" value="TIR"/>
    <property type="match status" value="1"/>
</dbReference>
<dbReference type="Pfam" id="PF13306">
    <property type="entry name" value="LRR_5"/>
    <property type="match status" value="2"/>
</dbReference>
<dbReference type="SMART" id="SM00369">
    <property type="entry name" value="LRR_TYP"/>
    <property type="match status" value="8"/>
</dbReference>
<dbReference type="InterPro" id="IPR032675">
    <property type="entry name" value="LRR_dom_sf"/>
</dbReference>
<dbReference type="InterPro" id="IPR003591">
    <property type="entry name" value="Leu-rich_rpt_typical-subtyp"/>
</dbReference>
<dbReference type="FunFam" id="3.40.50.10140:FF:000001">
    <property type="entry name" value="Toll-like receptor 2"/>
    <property type="match status" value="1"/>
</dbReference>
<gene>
    <name evidence="16" type="ORF">V1264_000197</name>
</gene>
<keyword evidence="5 14" id="KW-0812">Transmembrane</keyword>
<dbReference type="Gene3D" id="3.80.10.10">
    <property type="entry name" value="Ribonuclease Inhibitor"/>
    <property type="match status" value="3"/>
</dbReference>
<feature type="transmembrane region" description="Helical" evidence="14">
    <location>
        <begin position="642"/>
        <end position="664"/>
    </location>
</feature>
<evidence type="ECO:0000256" key="6">
    <source>
        <dbReference type="ARBA" id="ARBA00022729"/>
    </source>
</evidence>